<sequence length="63" mass="6908">MAPGIITEFRKSSYSAQQNACVELARTSLGGHAVRDSKYPSGPVQFFDAEAWTRFIQSVATAR</sequence>
<gene>
    <name evidence="2" type="ORF">PV399_42105</name>
    <name evidence="3" type="ORF">PV666_48590</name>
</gene>
<accession>A0AAP6EKN8</accession>
<dbReference type="InterPro" id="IPR007278">
    <property type="entry name" value="DUF397"/>
</dbReference>
<feature type="domain" description="DUF397" evidence="1">
    <location>
        <begin position="8"/>
        <end position="59"/>
    </location>
</feature>
<reference evidence="2 4" key="1">
    <citation type="journal article" date="2023" name="Microb. Genom.">
        <title>Mesoterricola silvestris gen. nov., sp. nov., Mesoterricola sediminis sp. nov., Geothrix oryzae sp. nov., Geothrix edaphica sp. nov., Geothrix rubra sp. nov., and Geothrix limicola sp. nov., six novel members of Acidobacteriota isolated from soils.</title>
        <authorList>
            <person name="Weisberg A.J."/>
            <person name="Pearce E."/>
            <person name="Kramer C.G."/>
            <person name="Chang J.H."/>
            <person name="Clarke C.R."/>
        </authorList>
    </citation>
    <scope>NUCLEOTIDE SEQUENCE</scope>
    <source>
        <strain evidence="3 4">NB05-1H</strain>
        <strain evidence="2">NRRL_B-16521</strain>
    </source>
</reference>
<comment type="caution">
    <text evidence="2">The sequence shown here is derived from an EMBL/GenBank/DDBJ whole genome shotgun (WGS) entry which is preliminary data.</text>
</comment>
<dbReference type="EMBL" id="JARAWC010000055">
    <property type="protein sequence ID" value="MDX2966259.1"/>
    <property type="molecule type" value="Genomic_DNA"/>
</dbReference>
<dbReference type="GeneID" id="69806766"/>
<dbReference type="Proteomes" id="UP001272987">
    <property type="component" value="Unassembled WGS sequence"/>
</dbReference>
<name>A0AAP6EKN8_9ACTN</name>
<evidence type="ECO:0000259" key="1">
    <source>
        <dbReference type="Pfam" id="PF04149"/>
    </source>
</evidence>
<evidence type="ECO:0000313" key="2">
    <source>
        <dbReference type="EMBL" id="MDX2966259.1"/>
    </source>
</evidence>
<dbReference type="Proteomes" id="UP001282288">
    <property type="component" value="Unassembled WGS sequence"/>
</dbReference>
<dbReference type="RefSeq" id="WP_075661346.1">
    <property type="nucleotide sequence ID" value="NZ_BCML01000035.1"/>
</dbReference>
<keyword evidence="4" id="KW-1185">Reference proteome</keyword>
<dbReference type="Pfam" id="PF04149">
    <property type="entry name" value="DUF397"/>
    <property type="match status" value="1"/>
</dbReference>
<organism evidence="2 5">
    <name type="scientific">Streptomyces acidiscabies</name>
    <dbReference type="NCBI Taxonomy" id="42234"/>
    <lineage>
        <taxon>Bacteria</taxon>
        <taxon>Bacillati</taxon>
        <taxon>Actinomycetota</taxon>
        <taxon>Actinomycetes</taxon>
        <taxon>Kitasatosporales</taxon>
        <taxon>Streptomycetaceae</taxon>
        <taxon>Streptomyces</taxon>
    </lineage>
</organism>
<evidence type="ECO:0000313" key="5">
    <source>
        <dbReference type="Proteomes" id="UP001282288"/>
    </source>
</evidence>
<dbReference type="EMBL" id="JARAWP010000052">
    <property type="protein sequence ID" value="MDX3025667.1"/>
    <property type="molecule type" value="Genomic_DNA"/>
</dbReference>
<protein>
    <submittedName>
        <fullName evidence="2">DUF397 domain-containing protein</fullName>
    </submittedName>
</protein>
<evidence type="ECO:0000313" key="3">
    <source>
        <dbReference type="EMBL" id="MDX3025667.1"/>
    </source>
</evidence>
<proteinExistence type="predicted"/>
<dbReference type="AlphaFoldDB" id="A0AAP6EKN8"/>
<evidence type="ECO:0000313" key="4">
    <source>
        <dbReference type="Proteomes" id="UP001272987"/>
    </source>
</evidence>